<evidence type="ECO:0000313" key="1">
    <source>
        <dbReference type="EMBL" id="EXJ63378.1"/>
    </source>
</evidence>
<evidence type="ECO:0000313" key="2">
    <source>
        <dbReference type="Proteomes" id="UP000019471"/>
    </source>
</evidence>
<dbReference type="GeneID" id="19196116"/>
<gene>
    <name evidence="1" type="ORF">A1O5_11427</name>
</gene>
<dbReference type="OrthoDB" id="4147229at2759"/>
<comment type="caution">
    <text evidence="1">The sequence shown here is derived from an EMBL/GenBank/DDBJ whole genome shotgun (WGS) entry which is preliminary data.</text>
</comment>
<protein>
    <submittedName>
        <fullName evidence="1">Uncharacterized protein</fullName>
    </submittedName>
</protein>
<reference evidence="1 2" key="1">
    <citation type="submission" date="2013-03" db="EMBL/GenBank/DDBJ databases">
        <title>The Genome Sequence of Cladophialophora psammophila CBS 110553.</title>
        <authorList>
            <consortium name="The Broad Institute Genomics Platform"/>
            <person name="Cuomo C."/>
            <person name="de Hoog S."/>
            <person name="Gorbushina A."/>
            <person name="Walker B."/>
            <person name="Young S.K."/>
            <person name="Zeng Q."/>
            <person name="Gargeya S."/>
            <person name="Fitzgerald M."/>
            <person name="Haas B."/>
            <person name="Abouelleil A."/>
            <person name="Allen A.W."/>
            <person name="Alvarado L."/>
            <person name="Arachchi H.M."/>
            <person name="Berlin A.M."/>
            <person name="Chapman S.B."/>
            <person name="Gainer-Dewar J."/>
            <person name="Goldberg J."/>
            <person name="Griggs A."/>
            <person name="Gujja S."/>
            <person name="Hansen M."/>
            <person name="Howarth C."/>
            <person name="Imamovic A."/>
            <person name="Ireland A."/>
            <person name="Larimer J."/>
            <person name="McCowan C."/>
            <person name="Murphy C."/>
            <person name="Pearson M."/>
            <person name="Poon T.W."/>
            <person name="Priest M."/>
            <person name="Roberts A."/>
            <person name="Saif S."/>
            <person name="Shea T."/>
            <person name="Sisk P."/>
            <person name="Sykes S."/>
            <person name="Wortman J."/>
            <person name="Nusbaum C."/>
            <person name="Birren B."/>
        </authorList>
    </citation>
    <scope>NUCLEOTIDE SEQUENCE [LARGE SCALE GENOMIC DNA]</scope>
    <source>
        <strain evidence="1 2">CBS 110553</strain>
    </source>
</reference>
<keyword evidence="2" id="KW-1185">Reference proteome</keyword>
<name>W9W608_9EURO</name>
<dbReference type="AlphaFoldDB" id="W9W608"/>
<sequence length="212" mass="24113">MSKVQLHDHTASYHAITTKSPQGLQCLKRLFLEYDNANPSRANLNRLFSRDFTDNENESERNIGRDEAIQTIISTRAKCSRHQIDLKRATCLVNSGSSHTVFFEGVRFMMFAAPQESGSDAEPSVVEDKSDWTRVPFAGRIEVRVKENKFSLKEAVAEIYLNKEGLDVEDELHAARQSGRVPPRQVAFYEYQPNWSSDEHVRVARSDFCADG</sequence>
<organism evidence="1 2">
    <name type="scientific">Cladophialophora psammophila CBS 110553</name>
    <dbReference type="NCBI Taxonomy" id="1182543"/>
    <lineage>
        <taxon>Eukaryota</taxon>
        <taxon>Fungi</taxon>
        <taxon>Dikarya</taxon>
        <taxon>Ascomycota</taxon>
        <taxon>Pezizomycotina</taxon>
        <taxon>Eurotiomycetes</taxon>
        <taxon>Chaetothyriomycetidae</taxon>
        <taxon>Chaetothyriales</taxon>
        <taxon>Herpotrichiellaceae</taxon>
        <taxon>Cladophialophora</taxon>
    </lineage>
</organism>
<dbReference type="RefSeq" id="XP_007750189.1">
    <property type="nucleotide sequence ID" value="XM_007751999.1"/>
</dbReference>
<dbReference type="Proteomes" id="UP000019471">
    <property type="component" value="Unassembled WGS sequence"/>
</dbReference>
<dbReference type="EMBL" id="AMGX01000026">
    <property type="protein sequence ID" value="EXJ63378.1"/>
    <property type="molecule type" value="Genomic_DNA"/>
</dbReference>
<proteinExistence type="predicted"/>
<dbReference type="HOGENOM" id="CLU_1299591_0_0_1"/>
<accession>W9W608</accession>